<keyword evidence="1" id="KW-0812">Transmembrane</keyword>
<name>A0A183ID33_9BILA</name>
<dbReference type="EMBL" id="UZAM01006854">
    <property type="protein sequence ID" value="VDO94626.1"/>
    <property type="molecule type" value="Genomic_DNA"/>
</dbReference>
<organism evidence="5">
    <name type="scientific">Soboliphyme baturini</name>
    <dbReference type="NCBI Taxonomy" id="241478"/>
    <lineage>
        <taxon>Eukaryota</taxon>
        <taxon>Metazoa</taxon>
        <taxon>Ecdysozoa</taxon>
        <taxon>Nematoda</taxon>
        <taxon>Enoplea</taxon>
        <taxon>Dorylaimia</taxon>
        <taxon>Dioctophymatida</taxon>
        <taxon>Dioctophymatoidea</taxon>
        <taxon>Soboliphymatidae</taxon>
        <taxon>Soboliphyme</taxon>
    </lineage>
</organism>
<keyword evidence="1" id="KW-0472">Membrane</keyword>
<reference evidence="5" key="1">
    <citation type="submission" date="2016-06" db="UniProtKB">
        <authorList>
            <consortium name="WormBaseParasite"/>
        </authorList>
    </citation>
    <scope>IDENTIFICATION</scope>
</reference>
<proteinExistence type="predicted"/>
<evidence type="ECO:0000313" key="3">
    <source>
        <dbReference type="EMBL" id="VDO94626.1"/>
    </source>
</evidence>
<feature type="chain" id="PRO_5043139898" evidence="2">
    <location>
        <begin position="21"/>
        <end position="353"/>
    </location>
</feature>
<keyword evidence="1" id="KW-1133">Transmembrane helix</keyword>
<feature type="transmembrane region" description="Helical" evidence="1">
    <location>
        <begin position="237"/>
        <end position="259"/>
    </location>
</feature>
<keyword evidence="4" id="KW-1185">Reference proteome</keyword>
<protein>
    <submittedName>
        <fullName evidence="5">CPG4 domain-containing protein</fullName>
    </submittedName>
</protein>
<evidence type="ECO:0000313" key="4">
    <source>
        <dbReference type="Proteomes" id="UP000270296"/>
    </source>
</evidence>
<dbReference type="WBParaSite" id="SBAD_0000159801-mRNA-1">
    <property type="protein sequence ID" value="SBAD_0000159801-mRNA-1"/>
    <property type="gene ID" value="SBAD_0000159801"/>
</dbReference>
<gene>
    <name evidence="3" type="ORF">SBAD_LOCUS1527</name>
</gene>
<keyword evidence="2" id="KW-0732">Signal</keyword>
<sequence>MRCDIVIPVFLSVFIAQCKADCRESLGEWHSCLQHSLKNLTGEGHHPHEKQFKSCFSDNGCKVPMKPPLDIILDLSDKSKQDQALQCLDNVFSESKKKLTDCVRKDIAGFDLSIEKLAFFLKGKKKGHGPHFRGKMIEDHCPSDKVAAVTECLAKGHESHKQSMNEKKKVICDTQRSCWAKVPAECQKLSVLEIFGKCHANIDTKEDENIKAFATCLGITLSEEQKHKLIERMIELLVIRSVNVFVAVVLVAAVTVVLTRETSALSADKVECGQLLPGQYVCDPPVVSAETQQPQNCTEHDTALATPKVALGVRQVSNGDFWQSPSAAKQPALPLAVRVMTDPVYQVGLVAEF</sequence>
<evidence type="ECO:0000256" key="2">
    <source>
        <dbReference type="SAM" id="SignalP"/>
    </source>
</evidence>
<feature type="signal peptide" evidence="2">
    <location>
        <begin position="1"/>
        <end position="20"/>
    </location>
</feature>
<evidence type="ECO:0000256" key="1">
    <source>
        <dbReference type="SAM" id="Phobius"/>
    </source>
</evidence>
<evidence type="ECO:0000313" key="5">
    <source>
        <dbReference type="WBParaSite" id="SBAD_0000159801-mRNA-1"/>
    </source>
</evidence>
<dbReference type="AlphaFoldDB" id="A0A183ID33"/>
<accession>A0A183ID33</accession>
<dbReference type="Proteomes" id="UP000270296">
    <property type="component" value="Unassembled WGS sequence"/>
</dbReference>
<reference evidence="3 4" key="2">
    <citation type="submission" date="2018-11" db="EMBL/GenBank/DDBJ databases">
        <authorList>
            <consortium name="Pathogen Informatics"/>
        </authorList>
    </citation>
    <scope>NUCLEOTIDE SEQUENCE [LARGE SCALE GENOMIC DNA]</scope>
</reference>